<evidence type="ECO:0000313" key="6">
    <source>
        <dbReference type="Proteomes" id="UP000751614"/>
    </source>
</evidence>
<dbReference type="Proteomes" id="UP000751614">
    <property type="component" value="Unassembled WGS sequence"/>
</dbReference>
<keyword evidence="3" id="KW-0804">Transcription</keyword>
<dbReference type="SMART" id="SM00347">
    <property type="entry name" value="HTH_MARR"/>
    <property type="match status" value="1"/>
</dbReference>
<dbReference type="Pfam" id="PF12802">
    <property type="entry name" value="MarR_2"/>
    <property type="match status" value="1"/>
</dbReference>
<gene>
    <name evidence="5" type="ORF">FGG15_03265</name>
</gene>
<comment type="caution">
    <text evidence="5">The sequence shown here is derived from an EMBL/GenBank/DDBJ whole genome shotgun (WGS) entry which is preliminary data.</text>
</comment>
<dbReference type="SUPFAM" id="SSF46785">
    <property type="entry name" value="Winged helix' DNA-binding domain"/>
    <property type="match status" value="1"/>
</dbReference>
<name>A0ABY2WPA4_9FLAO</name>
<keyword evidence="2" id="KW-0238">DNA-binding</keyword>
<sequence length="144" mass="16794">MQHINRYICPMKYDYSECIGSRLRKISRMVDSHFRQHLVDFDITENQMTILFAMSKMKKVEQGRIGKYLYLEKSTVSRNIKLLEKRGFVSRSSDYRPTVELTDEGYKMVETLTPVWLGIMDELVGVLGSSGLDGLRNLETKMRT</sequence>
<feature type="domain" description="HTH marR-type" evidence="4">
    <location>
        <begin position="16"/>
        <end position="144"/>
    </location>
</feature>
<dbReference type="InterPro" id="IPR036388">
    <property type="entry name" value="WH-like_DNA-bd_sf"/>
</dbReference>
<protein>
    <submittedName>
        <fullName evidence="5">Winged helix-turn-helix transcriptional regulator</fullName>
    </submittedName>
</protein>
<organism evidence="5 6">
    <name type="scientific">Flagellimonas algicola</name>
    <dbReference type="NCBI Taxonomy" id="2583815"/>
    <lineage>
        <taxon>Bacteria</taxon>
        <taxon>Pseudomonadati</taxon>
        <taxon>Bacteroidota</taxon>
        <taxon>Flavobacteriia</taxon>
        <taxon>Flavobacteriales</taxon>
        <taxon>Flavobacteriaceae</taxon>
        <taxon>Flagellimonas</taxon>
    </lineage>
</organism>
<accession>A0ABY2WPA4</accession>
<dbReference type="PROSITE" id="PS50995">
    <property type="entry name" value="HTH_MARR_2"/>
    <property type="match status" value="1"/>
</dbReference>
<evidence type="ECO:0000313" key="5">
    <source>
        <dbReference type="EMBL" id="TMU56572.1"/>
    </source>
</evidence>
<proteinExistence type="predicted"/>
<keyword evidence="1" id="KW-0805">Transcription regulation</keyword>
<keyword evidence="6" id="KW-1185">Reference proteome</keyword>
<dbReference type="InterPro" id="IPR036390">
    <property type="entry name" value="WH_DNA-bd_sf"/>
</dbReference>
<evidence type="ECO:0000256" key="3">
    <source>
        <dbReference type="ARBA" id="ARBA00023163"/>
    </source>
</evidence>
<dbReference type="PANTHER" id="PTHR42756">
    <property type="entry name" value="TRANSCRIPTIONAL REGULATOR, MARR"/>
    <property type="match status" value="1"/>
</dbReference>
<evidence type="ECO:0000259" key="4">
    <source>
        <dbReference type="PROSITE" id="PS50995"/>
    </source>
</evidence>
<evidence type="ECO:0000256" key="2">
    <source>
        <dbReference type="ARBA" id="ARBA00023125"/>
    </source>
</evidence>
<dbReference type="InterPro" id="IPR000835">
    <property type="entry name" value="HTH_MarR-typ"/>
</dbReference>
<evidence type="ECO:0000256" key="1">
    <source>
        <dbReference type="ARBA" id="ARBA00023015"/>
    </source>
</evidence>
<dbReference type="EMBL" id="VCNI01000001">
    <property type="protein sequence ID" value="TMU56572.1"/>
    <property type="molecule type" value="Genomic_DNA"/>
</dbReference>
<dbReference type="Gene3D" id="1.10.10.10">
    <property type="entry name" value="Winged helix-like DNA-binding domain superfamily/Winged helix DNA-binding domain"/>
    <property type="match status" value="1"/>
</dbReference>
<reference evidence="5 6" key="1">
    <citation type="submission" date="2019-05" db="EMBL/GenBank/DDBJ databases">
        <title>Flagellimonas sp. AsT0115, sp. nov., isolated from a marine red algae, Asparagopsis taxiformis.</title>
        <authorList>
            <person name="Kim J."/>
            <person name="Jeong S.E."/>
            <person name="Jeon C.O."/>
        </authorList>
    </citation>
    <scope>NUCLEOTIDE SEQUENCE [LARGE SCALE GENOMIC DNA]</scope>
    <source>
        <strain evidence="5 6">AsT0115</strain>
    </source>
</reference>
<dbReference type="PANTHER" id="PTHR42756:SF1">
    <property type="entry name" value="TRANSCRIPTIONAL REPRESSOR OF EMRAB OPERON"/>
    <property type="match status" value="1"/>
</dbReference>
<dbReference type="RefSeq" id="WP_138833168.1">
    <property type="nucleotide sequence ID" value="NZ_VCNI01000001.1"/>
</dbReference>